<dbReference type="Pfam" id="PF12849">
    <property type="entry name" value="PBP_like_2"/>
    <property type="match status" value="1"/>
</dbReference>
<dbReference type="Gene3D" id="3.40.190.10">
    <property type="entry name" value="Periplasmic binding protein-like II"/>
    <property type="match status" value="2"/>
</dbReference>
<reference evidence="4" key="2">
    <citation type="submission" date="2022-01" db="EMBL/GenBank/DDBJ databases">
        <authorList>
            <person name="Zivanovic Y."/>
            <person name="Moreira D."/>
            <person name="Lopez-Garcia P."/>
        </authorList>
    </citation>
    <scope>NUCLEOTIDE SEQUENCE</scope>
    <source>
        <strain evidence="4">G9</strain>
    </source>
</reference>
<dbReference type="Proteomes" id="UP001154265">
    <property type="component" value="Unassembled WGS sequence"/>
</dbReference>
<feature type="compositionally biased region" description="Polar residues" evidence="2">
    <location>
        <begin position="44"/>
        <end position="67"/>
    </location>
</feature>
<organism evidence="4 5">
    <name type="scientific">Candidatus Synechococcus calcipolaris G9</name>
    <dbReference type="NCBI Taxonomy" id="1497997"/>
    <lineage>
        <taxon>Bacteria</taxon>
        <taxon>Bacillati</taxon>
        <taxon>Cyanobacteriota</taxon>
        <taxon>Cyanophyceae</taxon>
        <taxon>Synechococcales</taxon>
        <taxon>Synechococcaceae</taxon>
        <taxon>Synechococcus</taxon>
    </lineage>
</organism>
<gene>
    <name evidence="4" type="ORF">L3556_04905</name>
</gene>
<dbReference type="InterPro" id="IPR050811">
    <property type="entry name" value="Phosphate_ABC_transporter"/>
</dbReference>
<evidence type="ECO:0000256" key="2">
    <source>
        <dbReference type="SAM" id="MobiDB-lite"/>
    </source>
</evidence>
<sequence>MSQRNNIVPLLFSLILTLGLLGGGAWLVLRFLKSDVPPGIPLPTQGNDSDPSNTLPGTSQAPWPESGQSNLDFFAQVPAVPAGLFNYGGSTTWAPIRRDADPVIQAVWPNFRLRYTDPTSGTPGSGSGIRMLLNDQLVFSQSSRPINDSERQQAQNRGYQLEAIPVAIDGIALAVNPSLNIPGVTVQDVVDIYTGKITNWSQVGGPNLSITAYSRRPEDGGTVEYFVDEVLNGQNLGSNVELTRDTTDGLRKVGANPGGIYYASAPEIVGQCTVRPLPLSARGSDFIPPYQSPFAPLENCPAQRNVLNHGAFQTGTYPITRRLFVIIKKNGQLDEQVGRTYADLLLTNQGQELIVKAGYVRLR</sequence>
<dbReference type="CDD" id="cd13566">
    <property type="entry name" value="PBP2_phosphate"/>
    <property type="match status" value="1"/>
</dbReference>
<dbReference type="PANTHER" id="PTHR30570">
    <property type="entry name" value="PERIPLASMIC PHOSPHATE BINDING COMPONENT OF PHOSPHATE ABC TRANSPORTER"/>
    <property type="match status" value="1"/>
</dbReference>
<evidence type="ECO:0000259" key="3">
    <source>
        <dbReference type="Pfam" id="PF12849"/>
    </source>
</evidence>
<comment type="caution">
    <text evidence="4">The sequence shown here is derived from an EMBL/GenBank/DDBJ whole genome shotgun (WGS) entry which is preliminary data.</text>
</comment>
<feature type="domain" description="PBP" evidence="3">
    <location>
        <begin position="86"/>
        <end position="347"/>
    </location>
</feature>
<dbReference type="RefSeq" id="WP_277866190.1">
    <property type="nucleotide sequence ID" value="NZ_JAKKUT010000002.1"/>
</dbReference>
<dbReference type="PANTHER" id="PTHR30570:SF1">
    <property type="entry name" value="PHOSPHATE-BINDING PROTEIN PSTS"/>
    <property type="match status" value="1"/>
</dbReference>
<protein>
    <submittedName>
        <fullName evidence="4">PstS family phosphate ABC transporter substrate-binding protein</fullName>
    </submittedName>
</protein>
<name>A0ABT6EY31_9SYNE</name>
<dbReference type="SUPFAM" id="SSF53850">
    <property type="entry name" value="Periplasmic binding protein-like II"/>
    <property type="match status" value="1"/>
</dbReference>
<proteinExistence type="predicted"/>
<dbReference type="InterPro" id="IPR024370">
    <property type="entry name" value="PBP_domain"/>
</dbReference>
<accession>A0ABT6EY31</accession>
<keyword evidence="1" id="KW-0732">Signal</keyword>
<dbReference type="EMBL" id="JAKKUT010000002">
    <property type="protein sequence ID" value="MDG2990277.1"/>
    <property type="molecule type" value="Genomic_DNA"/>
</dbReference>
<evidence type="ECO:0000313" key="5">
    <source>
        <dbReference type="Proteomes" id="UP001154265"/>
    </source>
</evidence>
<keyword evidence="5" id="KW-1185">Reference proteome</keyword>
<reference evidence="4" key="1">
    <citation type="journal article" date="2022" name="Genome Biol. Evol.">
        <title>A New Gene Family Diagnostic for Intracellular Biomineralization of Amorphous Ca Carbonates by Cyanobacteria.</title>
        <authorList>
            <person name="Benzerara K."/>
            <person name="Duprat E."/>
            <person name="Bitard-Feildel T."/>
            <person name="Caumes G."/>
            <person name="Cassier-Chauvat C."/>
            <person name="Chauvat F."/>
            <person name="Dezi M."/>
            <person name="Diop S.I."/>
            <person name="Gaschignard G."/>
            <person name="Gorgen S."/>
            <person name="Gugger M."/>
            <person name="Lopez-Garcia P."/>
            <person name="Millet M."/>
            <person name="Skouri-Panet F."/>
            <person name="Moreira D."/>
            <person name="Callebaut I."/>
        </authorList>
    </citation>
    <scope>NUCLEOTIDE SEQUENCE</scope>
    <source>
        <strain evidence="4">G9</strain>
    </source>
</reference>
<feature type="region of interest" description="Disordered" evidence="2">
    <location>
        <begin position="41"/>
        <end position="67"/>
    </location>
</feature>
<evidence type="ECO:0000256" key="1">
    <source>
        <dbReference type="ARBA" id="ARBA00022729"/>
    </source>
</evidence>
<evidence type="ECO:0000313" key="4">
    <source>
        <dbReference type="EMBL" id="MDG2990277.1"/>
    </source>
</evidence>